<protein>
    <recommendedName>
        <fullName evidence="11">SRCR domain-containing protein</fullName>
    </recommendedName>
</protein>
<reference evidence="12" key="1">
    <citation type="journal article" date="2020" name="Fungal Divers.">
        <title>Resolving the Mortierellaceae phylogeny through synthesis of multi-gene phylogenetics and phylogenomics.</title>
        <authorList>
            <person name="Vandepol N."/>
            <person name="Liber J."/>
            <person name="Desiro A."/>
            <person name="Na H."/>
            <person name="Kennedy M."/>
            <person name="Barry K."/>
            <person name="Grigoriev I.V."/>
            <person name="Miller A.N."/>
            <person name="O'Donnell K."/>
            <person name="Stajich J.E."/>
            <person name="Bonito G."/>
        </authorList>
    </citation>
    <scope>NUCLEOTIDE SEQUENCE</scope>
    <source>
        <strain evidence="12">NVP1</strain>
    </source>
</reference>
<keyword evidence="8" id="KW-0804">Transcription</keyword>
<gene>
    <name evidence="12" type="ORF">BG006_005711</name>
</gene>
<evidence type="ECO:0000256" key="8">
    <source>
        <dbReference type="ARBA" id="ARBA00023163"/>
    </source>
</evidence>
<keyword evidence="6" id="KW-0832">Ubl conjugation</keyword>
<dbReference type="GO" id="GO:0006355">
    <property type="term" value="P:regulation of DNA-templated transcription"/>
    <property type="evidence" value="ECO:0007669"/>
    <property type="project" value="InterPro"/>
</dbReference>
<keyword evidence="9" id="KW-0539">Nucleus</keyword>
<dbReference type="GO" id="GO:0005634">
    <property type="term" value="C:nucleus"/>
    <property type="evidence" value="ECO:0007669"/>
    <property type="project" value="UniProtKB-SubCell"/>
</dbReference>
<feature type="compositionally biased region" description="Acidic residues" evidence="10">
    <location>
        <begin position="318"/>
        <end position="348"/>
    </location>
</feature>
<dbReference type="PANTHER" id="PTHR31169">
    <property type="entry name" value="OS05G0300700 PROTEIN"/>
    <property type="match status" value="1"/>
</dbReference>
<evidence type="ECO:0000256" key="10">
    <source>
        <dbReference type="SAM" id="MobiDB-lite"/>
    </source>
</evidence>
<dbReference type="AlphaFoldDB" id="A0A9P5SKH6"/>
<feature type="compositionally biased region" description="Acidic residues" evidence="10">
    <location>
        <begin position="362"/>
        <end position="380"/>
    </location>
</feature>
<name>A0A9P5SKH6_9FUNG</name>
<sequence length="442" mass="49704">MCDLFGFLEPAKVLMKDLVPVKPLSARPTRSHRASSDQPDDRLYSAREVEHELRKDPTRKYEAACVVVLRRSRRAPRVNYNEVGGTDNLGRSTRLTTRDLVSLKRLWTEDDDEFGRPLKRVLGKQPSRRKGPIDSGRGKRTVGKRVYDSRLGTSCHQCRQKTTDRKVVCRRLGCGEMFDVECLQLRYNDRKEDTLRPDWRCPVCQGTCNCSFCRPKKGLPITGQLAHKAQRGGFYSVSHYLGDVIVNADGTWKVAPQAAKFRYREEGDVSEDEEAEEDPEKVDELADDESEKVDEPAHDQSEKVDELAHDQSEKVDELADDESEKVDELADDESEKVDDSGKDEEEKADDSGSNEEVKVDELAEDDEGKVDEPAEDEDENAAAVENNKSPKAATKENAKTENILRARKTDANAVTSVITEKLTAVEGKEDNAKVESKNKVSN</sequence>
<comment type="caution">
    <text evidence="12">The sequence shown here is derived from an EMBL/GenBank/DDBJ whole genome shotgun (WGS) entry which is preliminary data.</text>
</comment>
<keyword evidence="7" id="KW-0805">Transcription regulation</keyword>
<dbReference type="GO" id="GO:0016020">
    <property type="term" value="C:membrane"/>
    <property type="evidence" value="ECO:0007669"/>
    <property type="project" value="InterPro"/>
</dbReference>
<evidence type="ECO:0000256" key="5">
    <source>
        <dbReference type="ARBA" id="ARBA00022553"/>
    </source>
</evidence>
<evidence type="ECO:0000259" key="11">
    <source>
        <dbReference type="PROSITE" id="PS50287"/>
    </source>
</evidence>
<proteinExistence type="predicted"/>
<keyword evidence="3" id="KW-0963">Cytoplasm</keyword>
<dbReference type="PROSITE" id="PS50287">
    <property type="entry name" value="SRCR_2"/>
    <property type="match status" value="1"/>
</dbReference>
<evidence type="ECO:0000256" key="4">
    <source>
        <dbReference type="ARBA" id="ARBA00022499"/>
    </source>
</evidence>
<feature type="region of interest" description="Disordered" evidence="10">
    <location>
        <begin position="264"/>
        <end position="399"/>
    </location>
</feature>
<dbReference type="GO" id="GO:0005737">
    <property type="term" value="C:cytoplasm"/>
    <property type="evidence" value="ECO:0007669"/>
    <property type="project" value="UniProtKB-SubCell"/>
</dbReference>
<evidence type="ECO:0000256" key="7">
    <source>
        <dbReference type="ARBA" id="ARBA00023015"/>
    </source>
</evidence>
<comment type="subcellular location">
    <subcellularLocation>
        <location evidence="2">Cytoplasm</location>
    </subcellularLocation>
    <subcellularLocation>
        <location evidence="1">Nucleus</location>
    </subcellularLocation>
</comment>
<feature type="domain" description="SRCR" evidence="11">
    <location>
        <begin position="118"/>
        <end position="175"/>
    </location>
</feature>
<evidence type="ECO:0000256" key="2">
    <source>
        <dbReference type="ARBA" id="ARBA00004496"/>
    </source>
</evidence>
<dbReference type="PANTHER" id="PTHR31169:SF8">
    <property type="entry name" value="ZINC-FINGER DOMAIN OF MONOAMINE-OXIDASE A REPRESSOR R1 PROTEIN"/>
    <property type="match status" value="1"/>
</dbReference>
<dbReference type="InterPro" id="IPR001190">
    <property type="entry name" value="SRCR"/>
</dbReference>
<dbReference type="Pfam" id="PF10497">
    <property type="entry name" value="zf-4CXXC_R1"/>
    <property type="match status" value="1"/>
</dbReference>
<evidence type="ECO:0000256" key="3">
    <source>
        <dbReference type="ARBA" id="ARBA00022490"/>
    </source>
</evidence>
<dbReference type="EMBL" id="JAAAUY010000323">
    <property type="protein sequence ID" value="KAF9331426.1"/>
    <property type="molecule type" value="Genomic_DNA"/>
</dbReference>
<keyword evidence="4" id="KW-1017">Isopeptide bond</keyword>
<accession>A0A9P5SKH6</accession>
<dbReference type="InterPro" id="IPR040221">
    <property type="entry name" value="CDCA7/CDA7L"/>
</dbReference>
<evidence type="ECO:0000256" key="6">
    <source>
        <dbReference type="ARBA" id="ARBA00022843"/>
    </source>
</evidence>
<feature type="compositionally biased region" description="Basic and acidic residues" evidence="10">
    <location>
        <begin position="293"/>
        <end position="317"/>
    </location>
</feature>
<keyword evidence="13" id="KW-1185">Reference proteome</keyword>
<evidence type="ECO:0000313" key="12">
    <source>
        <dbReference type="EMBL" id="KAF9331426.1"/>
    </source>
</evidence>
<dbReference type="Proteomes" id="UP000696485">
    <property type="component" value="Unassembled WGS sequence"/>
</dbReference>
<keyword evidence="5" id="KW-0597">Phosphoprotein</keyword>
<evidence type="ECO:0000256" key="1">
    <source>
        <dbReference type="ARBA" id="ARBA00004123"/>
    </source>
</evidence>
<feature type="compositionally biased region" description="Acidic residues" evidence="10">
    <location>
        <begin position="268"/>
        <end position="292"/>
    </location>
</feature>
<organism evidence="12 13">
    <name type="scientific">Podila minutissima</name>
    <dbReference type="NCBI Taxonomy" id="64525"/>
    <lineage>
        <taxon>Eukaryota</taxon>
        <taxon>Fungi</taxon>
        <taxon>Fungi incertae sedis</taxon>
        <taxon>Mucoromycota</taxon>
        <taxon>Mortierellomycotina</taxon>
        <taxon>Mortierellomycetes</taxon>
        <taxon>Mortierellales</taxon>
        <taxon>Mortierellaceae</taxon>
        <taxon>Podila</taxon>
    </lineage>
</organism>
<evidence type="ECO:0000256" key="9">
    <source>
        <dbReference type="ARBA" id="ARBA00023242"/>
    </source>
</evidence>
<evidence type="ECO:0000313" key="13">
    <source>
        <dbReference type="Proteomes" id="UP000696485"/>
    </source>
</evidence>
<feature type="region of interest" description="Disordered" evidence="10">
    <location>
        <begin position="24"/>
        <end position="43"/>
    </location>
</feature>
<dbReference type="InterPro" id="IPR018866">
    <property type="entry name" value="Znf-4CXXC_R1"/>
</dbReference>